<comment type="caution">
    <text evidence="1">The sequence shown here is derived from an EMBL/GenBank/DDBJ whole genome shotgun (WGS) entry which is preliminary data.</text>
</comment>
<organism evidence="1 2">
    <name type="scientific">Ixodes persulcatus</name>
    <name type="common">Taiga tick</name>
    <dbReference type="NCBI Taxonomy" id="34615"/>
    <lineage>
        <taxon>Eukaryota</taxon>
        <taxon>Metazoa</taxon>
        <taxon>Ecdysozoa</taxon>
        <taxon>Arthropoda</taxon>
        <taxon>Chelicerata</taxon>
        <taxon>Arachnida</taxon>
        <taxon>Acari</taxon>
        <taxon>Parasitiformes</taxon>
        <taxon>Ixodida</taxon>
        <taxon>Ixodoidea</taxon>
        <taxon>Ixodidae</taxon>
        <taxon>Ixodinae</taxon>
        <taxon>Ixodes</taxon>
    </lineage>
</organism>
<dbReference type="EMBL" id="JABSTQ010009157">
    <property type="protein sequence ID" value="KAG0432384.1"/>
    <property type="molecule type" value="Genomic_DNA"/>
</dbReference>
<accession>A0AC60QE45</accession>
<name>A0AC60QE45_IXOPE</name>
<evidence type="ECO:0000313" key="2">
    <source>
        <dbReference type="Proteomes" id="UP000805193"/>
    </source>
</evidence>
<dbReference type="Proteomes" id="UP000805193">
    <property type="component" value="Unassembled WGS sequence"/>
</dbReference>
<keyword evidence="2" id="KW-1185">Reference proteome</keyword>
<proteinExistence type="predicted"/>
<feature type="non-terminal residue" evidence="1">
    <location>
        <position position="476"/>
    </location>
</feature>
<protein>
    <submittedName>
        <fullName evidence="1">Uncharacterized protein</fullName>
    </submittedName>
</protein>
<sequence length="476" mass="53933">GLDGVFLGRIHVNDKQFRRSQKSLEFVWNADRNLGKSSELFASVLPNVYQPPKGFCFDKTSCAPGADVLAKDYGTKNVMVTMGGDLAYTKADSWFDNLDRLIAAVNKEAATTGTPVQTFYSTPSCYLRAVNNASAPWPVYTQDFLPYADKQHFYWTGLYSSRPSLKRYARYANGFLQKVISDGMVSSLWRNPESFDEPLQFCHRLNETVCFMTENVDRFVVVVYNPMSHKATYNIRLPVPFDDGYKVQSYDNKIIESQVVPRVNTVLELPSKTSTATNELVFQVEIPQLGASAFHVSRVPTGKQKTEDYNLFKMELEEVSIENEKYRLMVDATTGLLSDVVILERGETVSLRQSFFCYEARHSRSARQGTGGPSGAFVFNPAFDEPYDLGTHATYRIVKGSVVQEIHQVFESWITQVIRLYRGQDLIEFEWMVGPIPVESRRSGLVGREIVSRFSTNLQNDGVFYTDSNGRTTLER</sequence>
<evidence type="ECO:0000313" key="1">
    <source>
        <dbReference type="EMBL" id="KAG0432384.1"/>
    </source>
</evidence>
<feature type="non-terminal residue" evidence="1">
    <location>
        <position position="1"/>
    </location>
</feature>
<gene>
    <name evidence="1" type="ORF">HPB47_020880</name>
</gene>
<reference evidence="1 2" key="1">
    <citation type="journal article" date="2020" name="Cell">
        <title>Large-Scale Comparative Analyses of Tick Genomes Elucidate Their Genetic Diversity and Vector Capacities.</title>
        <authorList>
            <consortium name="Tick Genome and Microbiome Consortium (TIGMIC)"/>
            <person name="Jia N."/>
            <person name="Wang J."/>
            <person name="Shi W."/>
            <person name="Du L."/>
            <person name="Sun Y."/>
            <person name="Zhan W."/>
            <person name="Jiang J.F."/>
            <person name="Wang Q."/>
            <person name="Zhang B."/>
            <person name="Ji P."/>
            <person name="Bell-Sakyi L."/>
            <person name="Cui X.M."/>
            <person name="Yuan T.T."/>
            <person name="Jiang B.G."/>
            <person name="Yang W.F."/>
            <person name="Lam T.T."/>
            <person name="Chang Q.C."/>
            <person name="Ding S.J."/>
            <person name="Wang X.J."/>
            <person name="Zhu J.G."/>
            <person name="Ruan X.D."/>
            <person name="Zhao L."/>
            <person name="Wei J.T."/>
            <person name="Ye R.Z."/>
            <person name="Que T.C."/>
            <person name="Du C.H."/>
            <person name="Zhou Y.H."/>
            <person name="Cheng J.X."/>
            <person name="Dai P.F."/>
            <person name="Guo W.B."/>
            <person name="Han X.H."/>
            <person name="Huang E.J."/>
            <person name="Li L.F."/>
            <person name="Wei W."/>
            <person name="Gao Y.C."/>
            <person name="Liu J.Z."/>
            <person name="Shao H.Z."/>
            <person name="Wang X."/>
            <person name="Wang C.C."/>
            <person name="Yang T.C."/>
            <person name="Huo Q.B."/>
            <person name="Li W."/>
            <person name="Chen H.Y."/>
            <person name="Chen S.E."/>
            <person name="Zhou L.G."/>
            <person name="Ni X.B."/>
            <person name="Tian J.H."/>
            <person name="Sheng Y."/>
            <person name="Liu T."/>
            <person name="Pan Y.S."/>
            <person name="Xia L.Y."/>
            <person name="Li J."/>
            <person name="Zhao F."/>
            <person name="Cao W.C."/>
        </authorList>
    </citation>
    <scope>NUCLEOTIDE SEQUENCE [LARGE SCALE GENOMIC DNA]</scope>
    <source>
        <strain evidence="1">Iper-2018</strain>
    </source>
</reference>